<dbReference type="CDD" id="cd02440">
    <property type="entry name" value="AdoMet_MTases"/>
    <property type="match status" value="1"/>
</dbReference>
<dbReference type="GO" id="GO:0008168">
    <property type="term" value="F:methyltransferase activity"/>
    <property type="evidence" value="ECO:0007669"/>
    <property type="project" value="UniProtKB-KW"/>
</dbReference>
<dbReference type="Proteomes" id="UP000216998">
    <property type="component" value="Unassembled WGS sequence"/>
</dbReference>
<dbReference type="OrthoDB" id="9791837at2"/>
<evidence type="ECO:0000256" key="3">
    <source>
        <dbReference type="ARBA" id="ARBA00022691"/>
    </source>
</evidence>
<keyword evidence="3" id="KW-0949">S-adenosyl-L-methionine</keyword>
<dbReference type="RefSeq" id="WP_094452579.1">
    <property type="nucleotide sequence ID" value="NZ_NOXU01000010.1"/>
</dbReference>
<dbReference type="SUPFAM" id="SSF53335">
    <property type="entry name" value="S-adenosyl-L-methionine-dependent methyltransferases"/>
    <property type="match status" value="1"/>
</dbReference>
<keyword evidence="2" id="KW-0808">Transferase</keyword>
<proteinExistence type="predicted"/>
<reference evidence="4 5" key="1">
    <citation type="submission" date="2017-07" db="EMBL/GenBank/DDBJ databases">
        <title>Niveispirillum cyanobacteriorum sp. nov., isolated from cyanobacterial aggregates in a eutrophic lake.</title>
        <authorList>
            <person name="Cai H."/>
        </authorList>
    </citation>
    <scope>NUCLEOTIDE SEQUENCE [LARGE SCALE GENOMIC DNA]</scope>
    <source>
        <strain evidence="5">TH1-14</strain>
    </source>
</reference>
<dbReference type="GO" id="GO:0032259">
    <property type="term" value="P:methylation"/>
    <property type="evidence" value="ECO:0007669"/>
    <property type="project" value="UniProtKB-KW"/>
</dbReference>
<name>A0A255Z8N6_9PROT</name>
<dbReference type="InterPro" id="IPR029063">
    <property type="entry name" value="SAM-dependent_MTases_sf"/>
</dbReference>
<dbReference type="PANTHER" id="PTHR43464:SF19">
    <property type="entry name" value="UBIQUINONE BIOSYNTHESIS O-METHYLTRANSFERASE, MITOCHONDRIAL"/>
    <property type="match status" value="1"/>
</dbReference>
<keyword evidence="1" id="KW-0489">Methyltransferase</keyword>
<protein>
    <recommendedName>
        <fullName evidence="6">SAM-dependent methyltransferase</fullName>
    </recommendedName>
</protein>
<gene>
    <name evidence="4" type="ORF">CHU95_00330</name>
</gene>
<evidence type="ECO:0000313" key="5">
    <source>
        <dbReference type="Proteomes" id="UP000216998"/>
    </source>
</evidence>
<evidence type="ECO:0000256" key="2">
    <source>
        <dbReference type="ARBA" id="ARBA00022679"/>
    </source>
</evidence>
<comment type="caution">
    <text evidence="4">The sequence shown here is derived from an EMBL/GenBank/DDBJ whole genome shotgun (WGS) entry which is preliminary data.</text>
</comment>
<sequence>MASVHHDNKAHLDSWYANASNWSKAIADGAIPSRRLVTDQAIISAILEGPATCILDVGCGEGWLARALTAQGRPVVGVDAVPALIDKCRALAGGVDTYHVASYADIIADPDRIGSGFDLIVMNFALMDEDPRPLLSALRRIAAPGGRMLIQTLHPGSLDGPYENGWRTETFVGFEGEANWTPMPWYFRTIASWVDAVATDWHLTALKEPLNPVTRKPASLILMARA</sequence>
<dbReference type="AlphaFoldDB" id="A0A255Z8N6"/>
<organism evidence="4 5">
    <name type="scientific">Niveispirillum lacus</name>
    <dbReference type="NCBI Taxonomy" id="1981099"/>
    <lineage>
        <taxon>Bacteria</taxon>
        <taxon>Pseudomonadati</taxon>
        <taxon>Pseudomonadota</taxon>
        <taxon>Alphaproteobacteria</taxon>
        <taxon>Rhodospirillales</taxon>
        <taxon>Azospirillaceae</taxon>
        <taxon>Niveispirillum</taxon>
    </lineage>
</organism>
<dbReference type="Gene3D" id="3.40.50.150">
    <property type="entry name" value="Vaccinia Virus protein VP39"/>
    <property type="match status" value="1"/>
</dbReference>
<dbReference type="Pfam" id="PF13489">
    <property type="entry name" value="Methyltransf_23"/>
    <property type="match status" value="1"/>
</dbReference>
<keyword evidence="5" id="KW-1185">Reference proteome</keyword>
<accession>A0A255Z8N6</accession>
<dbReference type="EMBL" id="NOXU01000010">
    <property type="protein sequence ID" value="OYQ37792.1"/>
    <property type="molecule type" value="Genomic_DNA"/>
</dbReference>
<evidence type="ECO:0000313" key="4">
    <source>
        <dbReference type="EMBL" id="OYQ37792.1"/>
    </source>
</evidence>
<dbReference type="PANTHER" id="PTHR43464">
    <property type="entry name" value="METHYLTRANSFERASE"/>
    <property type="match status" value="1"/>
</dbReference>
<evidence type="ECO:0008006" key="6">
    <source>
        <dbReference type="Google" id="ProtNLM"/>
    </source>
</evidence>
<evidence type="ECO:0000256" key="1">
    <source>
        <dbReference type="ARBA" id="ARBA00022603"/>
    </source>
</evidence>